<evidence type="ECO:0000313" key="3">
    <source>
        <dbReference type="Proteomes" id="UP001207742"/>
    </source>
</evidence>
<comment type="caution">
    <text evidence="2">The sequence shown here is derived from an EMBL/GenBank/DDBJ whole genome shotgun (WGS) entry which is preliminary data.</text>
</comment>
<feature type="compositionally biased region" description="Basic residues" evidence="1">
    <location>
        <begin position="1"/>
        <end position="11"/>
    </location>
</feature>
<feature type="compositionally biased region" description="Polar residues" evidence="1">
    <location>
        <begin position="12"/>
        <end position="33"/>
    </location>
</feature>
<dbReference type="EMBL" id="JAPDNS010000001">
    <property type="protein sequence ID" value="MCW3483313.1"/>
    <property type="molecule type" value="Genomic_DNA"/>
</dbReference>
<evidence type="ECO:0000256" key="1">
    <source>
        <dbReference type="SAM" id="MobiDB-lite"/>
    </source>
</evidence>
<evidence type="ECO:0000313" key="2">
    <source>
        <dbReference type="EMBL" id="MCW3483313.1"/>
    </source>
</evidence>
<name>A0ABT3IH71_9BACT</name>
<organism evidence="2 3">
    <name type="scientific">Chitinophaga nivalis</name>
    <dbReference type="NCBI Taxonomy" id="2991709"/>
    <lineage>
        <taxon>Bacteria</taxon>
        <taxon>Pseudomonadati</taxon>
        <taxon>Bacteroidota</taxon>
        <taxon>Chitinophagia</taxon>
        <taxon>Chitinophagales</taxon>
        <taxon>Chitinophagaceae</taxon>
        <taxon>Chitinophaga</taxon>
    </lineage>
</organism>
<reference evidence="2 3" key="1">
    <citation type="submission" date="2022-10" db="EMBL/GenBank/DDBJ databases">
        <title>Chitinophaga nivalis PC15 sp. nov., isolated from Pyeongchang county, South Korea.</title>
        <authorList>
            <person name="Trinh H.N."/>
        </authorList>
    </citation>
    <scope>NUCLEOTIDE SEQUENCE [LARGE SCALE GENOMIC DNA]</scope>
    <source>
        <strain evidence="2 3">PC14</strain>
    </source>
</reference>
<accession>A0ABT3IH71</accession>
<sequence length="781" mass="89089">MISRLPSRKTRSATQQNSTQQSPFFASEGTTATDIEKPFFTPKDTAPIQAKPNPSKVSDTPAVKENNTGQPAPTKKRTNKETNDTLEAPQGGDIKKQKADGDLAEITLTPFYEESTSETGAKFWSKQAAELKKDEKTLSDIDNEKIALILLIYKKGVFNAFGEGENTNYIRSQNNTVLKINFEIKGNKNKLSSDDNAAGKLPDIYRDITPKEFIEIVKVLEKRHIPAKLERKPFEGDYIESQRNVSKLLMEQIKTKQWPAPINKHKIVEFIHEGNYAPVNIHFPALKAYISQHKEKNSAGALTYSSVTKFLMARLINIYNADVDVKDKQPLLAEKSSFGFQVPTLGDLGESLTIRLSPGIDIAIVKPLMDSLNKLIDELKELLDNKETRHFNYDSKKEGKSLRKYWGQDAKNKWQSYTKEKTILEHLLFTLMEKGSKKVSMLTRIMYRHPDNIIALSKMSASLLDLSKAIVNMHNITSVEKGITSSLQAPWLSTKEARKEIDQNINSDEVTTQRLSILKEIAKKIEEKTEKEEWEDDVSDSDSEFEKSEKYGNKLIVPSGMATIHQLLNPFEPQISASPVNSKKTEPKIDLAPDTYYEFLNHYKNKKFIIPGFDTKDNYLVDLNPNITTPSKDAKNTQKDDEKKVVNDQVFTIIEDLKKRNVKVWIVDITSSSLPELNYLYNQWDNEKNVELLIEIASGLKNQQHGLNMNPYGTIHWVYRNKNDQKKFEALKTFFSLQKNQPINKRSIVSNEIRRYFKKLGGISWKNMLAAGENEKEPKQE</sequence>
<feature type="region of interest" description="Disordered" evidence="1">
    <location>
        <begin position="1"/>
        <end position="99"/>
    </location>
</feature>
<dbReference type="Proteomes" id="UP001207742">
    <property type="component" value="Unassembled WGS sequence"/>
</dbReference>
<gene>
    <name evidence="2" type="ORF">OL497_05375</name>
</gene>
<protein>
    <submittedName>
        <fullName evidence="2">Uncharacterized protein</fullName>
    </submittedName>
</protein>
<proteinExistence type="predicted"/>
<dbReference type="RefSeq" id="WP_264728525.1">
    <property type="nucleotide sequence ID" value="NZ_JAPDNR010000001.1"/>
</dbReference>
<keyword evidence="3" id="KW-1185">Reference proteome</keyword>